<evidence type="ECO:0000313" key="2">
    <source>
        <dbReference type="Proteomes" id="UP000054783"/>
    </source>
</evidence>
<sequence>MLNGSRARTKMDDILMNNESIACIIFTSDNSESRVVSNRCGGLSLLTLVKVKIWCRSVMCINLEVTDAISEKDHVDSPFH</sequence>
<accession>A0A0V0ZGQ9</accession>
<name>A0A0V0ZGQ9_9BILA</name>
<dbReference type="OrthoDB" id="10370815at2759"/>
<gene>
    <name evidence="1" type="ORF">T12_7953</name>
</gene>
<reference evidence="1 2" key="1">
    <citation type="submission" date="2015-01" db="EMBL/GenBank/DDBJ databases">
        <title>Evolution of Trichinella species and genotypes.</title>
        <authorList>
            <person name="Korhonen P.K."/>
            <person name="Edoardo P."/>
            <person name="Giuseppe L.R."/>
            <person name="Gasser R.B."/>
        </authorList>
    </citation>
    <scope>NUCLEOTIDE SEQUENCE [LARGE SCALE GENOMIC DNA]</scope>
    <source>
        <strain evidence="1">ISS2496</strain>
    </source>
</reference>
<protein>
    <submittedName>
        <fullName evidence="1">Uncharacterized protein</fullName>
    </submittedName>
</protein>
<organism evidence="1 2">
    <name type="scientific">Trichinella patagoniensis</name>
    <dbReference type="NCBI Taxonomy" id="990121"/>
    <lineage>
        <taxon>Eukaryota</taxon>
        <taxon>Metazoa</taxon>
        <taxon>Ecdysozoa</taxon>
        <taxon>Nematoda</taxon>
        <taxon>Enoplea</taxon>
        <taxon>Dorylaimia</taxon>
        <taxon>Trichinellida</taxon>
        <taxon>Trichinellidae</taxon>
        <taxon>Trichinella</taxon>
    </lineage>
</organism>
<dbReference type="Proteomes" id="UP000054783">
    <property type="component" value="Unassembled WGS sequence"/>
</dbReference>
<dbReference type="EMBL" id="JYDQ01000190">
    <property type="protein sequence ID" value="KRY11563.1"/>
    <property type="molecule type" value="Genomic_DNA"/>
</dbReference>
<proteinExistence type="predicted"/>
<evidence type="ECO:0000313" key="1">
    <source>
        <dbReference type="EMBL" id="KRY11563.1"/>
    </source>
</evidence>
<dbReference type="AlphaFoldDB" id="A0A0V0ZGQ9"/>
<comment type="caution">
    <text evidence="1">The sequence shown here is derived from an EMBL/GenBank/DDBJ whole genome shotgun (WGS) entry which is preliminary data.</text>
</comment>
<keyword evidence="2" id="KW-1185">Reference proteome</keyword>